<evidence type="ECO:0000259" key="11">
    <source>
        <dbReference type="PROSITE" id="PS50113"/>
    </source>
</evidence>
<dbReference type="SUPFAM" id="SSF47384">
    <property type="entry name" value="Homodimeric domain of signal transducing histidine kinase"/>
    <property type="match status" value="1"/>
</dbReference>
<evidence type="ECO:0000256" key="8">
    <source>
        <dbReference type="ARBA" id="ARBA00023012"/>
    </source>
</evidence>
<dbReference type="InterPro" id="IPR035965">
    <property type="entry name" value="PAS-like_dom_sf"/>
</dbReference>
<feature type="domain" description="Histidine kinase" evidence="9">
    <location>
        <begin position="265"/>
        <end position="477"/>
    </location>
</feature>
<dbReference type="Pfam" id="PF00512">
    <property type="entry name" value="HisKA"/>
    <property type="match status" value="1"/>
</dbReference>
<dbReference type="SUPFAM" id="SSF55874">
    <property type="entry name" value="ATPase domain of HSP90 chaperone/DNA topoisomerase II/histidine kinase"/>
    <property type="match status" value="1"/>
</dbReference>
<dbReference type="SMART" id="SM00091">
    <property type="entry name" value="PAS"/>
    <property type="match status" value="2"/>
</dbReference>
<dbReference type="NCBIfam" id="TIGR00229">
    <property type="entry name" value="sensory_box"/>
    <property type="match status" value="1"/>
</dbReference>
<dbReference type="CDD" id="cd00130">
    <property type="entry name" value="PAS"/>
    <property type="match status" value="2"/>
</dbReference>
<feature type="domain" description="PAC" evidence="11">
    <location>
        <begin position="200"/>
        <end position="252"/>
    </location>
</feature>
<reference evidence="12 13" key="1">
    <citation type="submission" date="2018-12" db="EMBL/GenBank/DDBJ databases">
        <title>Sequencing of bacterial isolates from soil warming experiment in Harvard Forest, Massachusetts, USA.</title>
        <authorList>
            <person name="Deangelis K."/>
        </authorList>
    </citation>
    <scope>NUCLEOTIDE SEQUENCE [LARGE SCALE GENOMIC DNA]</scope>
    <source>
        <strain evidence="12 13">EB153</strain>
    </source>
</reference>
<dbReference type="GO" id="GO:0000155">
    <property type="term" value="F:phosphorelay sensor kinase activity"/>
    <property type="evidence" value="ECO:0007669"/>
    <property type="project" value="InterPro"/>
</dbReference>
<dbReference type="CDD" id="cd00082">
    <property type="entry name" value="HisKA"/>
    <property type="match status" value="1"/>
</dbReference>
<dbReference type="Proteomes" id="UP000269669">
    <property type="component" value="Unassembled WGS sequence"/>
</dbReference>
<keyword evidence="13" id="KW-1185">Reference proteome</keyword>
<organism evidence="12 13">
    <name type="scientific">Edaphobacter aggregans</name>
    <dbReference type="NCBI Taxonomy" id="570835"/>
    <lineage>
        <taxon>Bacteria</taxon>
        <taxon>Pseudomonadati</taxon>
        <taxon>Acidobacteriota</taxon>
        <taxon>Terriglobia</taxon>
        <taxon>Terriglobales</taxon>
        <taxon>Acidobacteriaceae</taxon>
        <taxon>Edaphobacter</taxon>
    </lineage>
</organism>
<dbReference type="PANTHER" id="PTHR43065:SF10">
    <property type="entry name" value="PEROXIDE STRESS-ACTIVATED HISTIDINE KINASE MAK3"/>
    <property type="match status" value="1"/>
</dbReference>
<proteinExistence type="predicted"/>
<dbReference type="InterPro" id="IPR036097">
    <property type="entry name" value="HisK_dim/P_sf"/>
</dbReference>
<dbReference type="RefSeq" id="WP_125487653.1">
    <property type="nucleotide sequence ID" value="NZ_RSDW01000001.1"/>
</dbReference>
<comment type="caution">
    <text evidence="12">The sequence shown here is derived from an EMBL/GenBank/DDBJ whole genome shotgun (WGS) entry which is preliminary data.</text>
</comment>
<keyword evidence="7" id="KW-0067">ATP-binding</keyword>
<dbReference type="InterPro" id="IPR003661">
    <property type="entry name" value="HisK_dim/P_dom"/>
</dbReference>
<dbReference type="OrthoDB" id="100939at2"/>
<dbReference type="InterPro" id="IPR013767">
    <property type="entry name" value="PAS_fold"/>
</dbReference>
<dbReference type="SMART" id="SM00086">
    <property type="entry name" value="PAC"/>
    <property type="match status" value="2"/>
</dbReference>
<evidence type="ECO:0000259" key="9">
    <source>
        <dbReference type="PROSITE" id="PS50109"/>
    </source>
</evidence>
<dbReference type="InterPro" id="IPR004358">
    <property type="entry name" value="Sig_transdc_His_kin-like_C"/>
</dbReference>
<dbReference type="InterPro" id="IPR001610">
    <property type="entry name" value="PAC"/>
</dbReference>
<dbReference type="PROSITE" id="PS50113">
    <property type="entry name" value="PAC"/>
    <property type="match status" value="1"/>
</dbReference>
<evidence type="ECO:0000256" key="2">
    <source>
        <dbReference type="ARBA" id="ARBA00012438"/>
    </source>
</evidence>
<dbReference type="PROSITE" id="PS50112">
    <property type="entry name" value="PAS"/>
    <property type="match status" value="1"/>
</dbReference>
<evidence type="ECO:0000256" key="5">
    <source>
        <dbReference type="ARBA" id="ARBA00022741"/>
    </source>
</evidence>
<dbReference type="Pfam" id="PF08447">
    <property type="entry name" value="PAS_3"/>
    <property type="match status" value="1"/>
</dbReference>
<feature type="domain" description="PAS" evidence="10">
    <location>
        <begin position="126"/>
        <end position="181"/>
    </location>
</feature>
<dbReference type="SMART" id="SM00387">
    <property type="entry name" value="HATPase_c"/>
    <property type="match status" value="1"/>
</dbReference>
<keyword evidence="3" id="KW-0597">Phosphoprotein</keyword>
<dbReference type="Pfam" id="PF00989">
    <property type="entry name" value="PAS"/>
    <property type="match status" value="1"/>
</dbReference>
<accession>A0A3R9PDS8</accession>
<gene>
    <name evidence="12" type="ORF">EDE15_5098</name>
</gene>
<dbReference type="GO" id="GO:0005524">
    <property type="term" value="F:ATP binding"/>
    <property type="evidence" value="ECO:0007669"/>
    <property type="project" value="UniProtKB-KW"/>
</dbReference>
<evidence type="ECO:0000256" key="1">
    <source>
        <dbReference type="ARBA" id="ARBA00000085"/>
    </source>
</evidence>
<dbReference type="Gene3D" id="3.30.565.10">
    <property type="entry name" value="Histidine kinase-like ATPase, C-terminal domain"/>
    <property type="match status" value="1"/>
</dbReference>
<dbReference type="PANTHER" id="PTHR43065">
    <property type="entry name" value="SENSOR HISTIDINE KINASE"/>
    <property type="match status" value="1"/>
</dbReference>
<evidence type="ECO:0000259" key="10">
    <source>
        <dbReference type="PROSITE" id="PS50112"/>
    </source>
</evidence>
<dbReference type="EMBL" id="RSDW01000001">
    <property type="protein sequence ID" value="RSL19429.1"/>
    <property type="molecule type" value="Genomic_DNA"/>
</dbReference>
<dbReference type="InterPro" id="IPR003594">
    <property type="entry name" value="HATPase_dom"/>
</dbReference>
<evidence type="ECO:0000256" key="7">
    <source>
        <dbReference type="ARBA" id="ARBA00022840"/>
    </source>
</evidence>
<evidence type="ECO:0000256" key="6">
    <source>
        <dbReference type="ARBA" id="ARBA00022777"/>
    </source>
</evidence>
<keyword evidence="6" id="KW-0418">Kinase</keyword>
<evidence type="ECO:0000313" key="12">
    <source>
        <dbReference type="EMBL" id="RSL19429.1"/>
    </source>
</evidence>
<dbReference type="SUPFAM" id="SSF55785">
    <property type="entry name" value="PYP-like sensor domain (PAS domain)"/>
    <property type="match status" value="2"/>
</dbReference>
<dbReference type="InterPro" id="IPR000014">
    <property type="entry name" value="PAS"/>
</dbReference>
<keyword evidence="5" id="KW-0547">Nucleotide-binding</keyword>
<evidence type="ECO:0000313" key="13">
    <source>
        <dbReference type="Proteomes" id="UP000269669"/>
    </source>
</evidence>
<sequence>MPIASLDPRLVLNCTPQLTCTTTPDGTINFLNTRWFDFTGRPCSDLVNNDLESFWITCVHPDDRDIVYQQWAEGVRLGKPFEGRYRILGRDGEYHWFFSNAIPMVEDDTLIGWVCTSTNIQPQISAEARFSRLIETSFVGVSISDAAGNITYMNPSLLKLLGYERNEVVGRMRWQDLTPPEFAPLDAEADRQLTATGVCQPYEKVNIARDGRRIPILVGATCIRDETGAKTENAAFLLDLSGLKRAETALIQSEKLAAVGRLAASISHEINNPLEAITNLIYIARTHENLHPEVAGHLSLAEAEVVRCSQITTQTLRFHRQSTRPTAVTASQLFDSVTTLYQGRLSNSSITIHRGYITPSPFHCFEGEIRQVLSNLVANSIDAMRTGGRIGLRAYDTTHSATGKRGVRLVLADNGHGMPPEIVQKIFHPFFTTRELAGTGLGLWISKDIIDSHGGRLTVRSRENHGTVFSLFLPLHP</sequence>
<dbReference type="InterPro" id="IPR036890">
    <property type="entry name" value="HATPase_C_sf"/>
</dbReference>
<dbReference type="EC" id="2.7.13.3" evidence="2"/>
<evidence type="ECO:0000256" key="4">
    <source>
        <dbReference type="ARBA" id="ARBA00022679"/>
    </source>
</evidence>
<protein>
    <recommendedName>
        <fullName evidence="2">histidine kinase</fullName>
        <ecNumber evidence="2">2.7.13.3</ecNumber>
    </recommendedName>
</protein>
<dbReference type="CDD" id="cd00075">
    <property type="entry name" value="HATPase"/>
    <property type="match status" value="1"/>
</dbReference>
<evidence type="ECO:0000256" key="3">
    <source>
        <dbReference type="ARBA" id="ARBA00022553"/>
    </source>
</evidence>
<dbReference type="AlphaFoldDB" id="A0A3R9PDS8"/>
<dbReference type="SMART" id="SM00388">
    <property type="entry name" value="HisKA"/>
    <property type="match status" value="1"/>
</dbReference>
<comment type="catalytic activity">
    <reaction evidence="1">
        <text>ATP + protein L-histidine = ADP + protein N-phospho-L-histidine.</text>
        <dbReference type="EC" id="2.7.13.3"/>
    </reaction>
</comment>
<dbReference type="PROSITE" id="PS50109">
    <property type="entry name" value="HIS_KIN"/>
    <property type="match status" value="1"/>
</dbReference>
<keyword evidence="8" id="KW-0902">Two-component regulatory system</keyword>
<dbReference type="Gene3D" id="1.10.287.130">
    <property type="match status" value="1"/>
</dbReference>
<name>A0A3R9PDS8_9BACT</name>
<dbReference type="GO" id="GO:0006355">
    <property type="term" value="P:regulation of DNA-templated transcription"/>
    <property type="evidence" value="ECO:0007669"/>
    <property type="project" value="InterPro"/>
</dbReference>
<dbReference type="InterPro" id="IPR000700">
    <property type="entry name" value="PAS-assoc_C"/>
</dbReference>
<keyword evidence="4" id="KW-0808">Transferase</keyword>
<dbReference type="InterPro" id="IPR005467">
    <property type="entry name" value="His_kinase_dom"/>
</dbReference>
<dbReference type="Pfam" id="PF02518">
    <property type="entry name" value="HATPase_c"/>
    <property type="match status" value="1"/>
</dbReference>
<dbReference type="InterPro" id="IPR013655">
    <property type="entry name" value="PAS_fold_3"/>
</dbReference>
<dbReference type="PRINTS" id="PR00344">
    <property type="entry name" value="BCTRLSENSOR"/>
</dbReference>
<dbReference type="Gene3D" id="3.30.450.20">
    <property type="entry name" value="PAS domain"/>
    <property type="match status" value="2"/>
</dbReference>